<evidence type="ECO:0000256" key="1">
    <source>
        <dbReference type="SAM" id="MobiDB-lite"/>
    </source>
</evidence>
<sequence length="183" mass="19774">MASAVQWDDSTGEPYLDVPGHPGVRLTPYRDTRAEEDALIEISNRPDVGRWSYGRRYPLRAEPGTAVPTAPFSVVRGPDGAYLGEVYVWADAERPGVLEMSYSLLPDARGRGLGAASVRAVVGWAGRGMGAHTVEAMVETENAASSGLMAKLGFVRAEVRGVRWPKDKGGGVRECAFWRLDLA</sequence>
<dbReference type="PANTHER" id="PTHR43792">
    <property type="entry name" value="GNAT FAMILY, PUTATIVE (AFU_ORTHOLOGUE AFUA_3G00765)-RELATED-RELATED"/>
    <property type="match status" value="1"/>
</dbReference>
<dbReference type="GeneID" id="95987691"/>
<keyword evidence="4" id="KW-1185">Reference proteome</keyword>
<evidence type="ECO:0000313" key="3">
    <source>
        <dbReference type="EMBL" id="KAL1407231.1"/>
    </source>
</evidence>
<dbReference type="Gene3D" id="3.40.630.30">
    <property type="match status" value="1"/>
</dbReference>
<organism evidence="3 4">
    <name type="scientific">Vanrija albida</name>
    <dbReference type="NCBI Taxonomy" id="181172"/>
    <lineage>
        <taxon>Eukaryota</taxon>
        <taxon>Fungi</taxon>
        <taxon>Dikarya</taxon>
        <taxon>Basidiomycota</taxon>
        <taxon>Agaricomycotina</taxon>
        <taxon>Tremellomycetes</taxon>
        <taxon>Trichosporonales</taxon>
        <taxon>Trichosporonaceae</taxon>
        <taxon>Vanrija</taxon>
    </lineage>
</organism>
<dbReference type="InterPro" id="IPR016181">
    <property type="entry name" value="Acyl_CoA_acyltransferase"/>
</dbReference>
<dbReference type="RefSeq" id="XP_069207175.1">
    <property type="nucleotide sequence ID" value="XM_069355104.1"/>
</dbReference>
<reference evidence="3 4" key="1">
    <citation type="submission" date="2023-08" db="EMBL/GenBank/DDBJ databases">
        <title>Annotated Genome Sequence of Vanrija albida AlHP1.</title>
        <authorList>
            <person name="Herzog R."/>
        </authorList>
    </citation>
    <scope>NUCLEOTIDE SEQUENCE [LARGE SCALE GENOMIC DNA]</scope>
    <source>
        <strain evidence="3 4">AlHP1</strain>
    </source>
</reference>
<dbReference type="InterPro" id="IPR000182">
    <property type="entry name" value="GNAT_dom"/>
</dbReference>
<dbReference type="InterPro" id="IPR051531">
    <property type="entry name" value="N-acetyltransferase"/>
</dbReference>
<dbReference type="SUPFAM" id="SSF55729">
    <property type="entry name" value="Acyl-CoA N-acyltransferases (Nat)"/>
    <property type="match status" value="1"/>
</dbReference>
<dbReference type="Pfam" id="PF13302">
    <property type="entry name" value="Acetyltransf_3"/>
    <property type="match status" value="1"/>
</dbReference>
<dbReference type="EMBL" id="JBBXJM010000005">
    <property type="protein sequence ID" value="KAL1407231.1"/>
    <property type="molecule type" value="Genomic_DNA"/>
</dbReference>
<comment type="caution">
    <text evidence="3">The sequence shown here is derived from an EMBL/GenBank/DDBJ whole genome shotgun (WGS) entry which is preliminary data.</text>
</comment>
<proteinExistence type="predicted"/>
<name>A0ABR3PXS5_9TREE</name>
<dbReference type="Proteomes" id="UP001565368">
    <property type="component" value="Unassembled WGS sequence"/>
</dbReference>
<feature type="domain" description="N-acetyltransferase" evidence="2">
    <location>
        <begin position="24"/>
        <end position="179"/>
    </location>
</feature>
<dbReference type="PROSITE" id="PS51186">
    <property type="entry name" value="GNAT"/>
    <property type="match status" value="1"/>
</dbReference>
<evidence type="ECO:0000313" key="4">
    <source>
        <dbReference type="Proteomes" id="UP001565368"/>
    </source>
</evidence>
<accession>A0ABR3PXS5</accession>
<evidence type="ECO:0000259" key="2">
    <source>
        <dbReference type="PROSITE" id="PS51186"/>
    </source>
</evidence>
<gene>
    <name evidence="3" type="ORF">Q8F55_006648</name>
</gene>
<dbReference type="PANTHER" id="PTHR43792:SF16">
    <property type="entry name" value="N-ACETYLTRANSFERASE DOMAIN-CONTAINING PROTEIN"/>
    <property type="match status" value="1"/>
</dbReference>
<protein>
    <recommendedName>
        <fullName evidence="2">N-acetyltransferase domain-containing protein</fullName>
    </recommendedName>
</protein>
<feature type="region of interest" description="Disordered" evidence="1">
    <location>
        <begin position="1"/>
        <end position="23"/>
    </location>
</feature>